<protein>
    <recommendedName>
        <fullName evidence="1">Tc1-like transposase DDE domain-containing protein</fullName>
    </recommendedName>
</protein>
<dbReference type="Proteomes" id="UP000481153">
    <property type="component" value="Unassembled WGS sequence"/>
</dbReference>
<gene>
    <name evidence="2" type="ORF">Ae201684_004631</name>
</gene>
<keyword evidence="3" id="KW-1185">Reference proteome</keyword>
<dbReference type="Pfam" id="PF13358">
    <property type="entry name" value="DDE_3"/>
    <property type="match status" value="1"/>
</dbReference>
<evidence type="ECO:0000313" key="3">
    <source>
        <dbReference type="Proteomes" id="UP000481153"/>
    </source>
</evidence>
<proteinExistence type="predicted"/>
<dbReference type="PANTHER" id="PTHR46564">
    <property type="entry name" value="TRANSPOSASE"/>
    <property type="match status" value="1"/>
</dbReference>
<feature type="domain" description="Tc1-like transposase DDE" evidence="1">
    <location>
        <begin position="46"/>
        <end position="183"/>
    </location>
</feature>
<dbReference type="GO" id="GO:0003676">
    <property type="term" value="F:nucleic acid binding"/>
    <property type="evidence" value="ECO:0007669"/>
    <property type="project" value="InterPro"/>
</dbReference>
<sequence>MLDERIFTYKNVHHEPLQMNDPQFKQMRQEYVRRLRAMLGEGKIPIWIDETNYNLFTARTKARSKRGTRAVTQRGSSQKGKNLHIIGAISTNNFLYCTAKRGAYKGQHANAWLRDMLRQAKAHFGALGDLLVICDNAPCHSRLGNVLDEEEFGDVSLLRLSPYSPMMNPIENLWSMMKNHVKSLLRERLAAFMGPAPDGQTRDEFRLPYLEHVAHEGVDVNRLHRLSLRLEHFYTIAENLGNMEVGT</sequence>
<dbReference type="InterPro" id="IPR038717">
    <property type="entry name" value="Tc1-like_DDE_dom"/>
</dbReference>
<dbReference type="InterPro" id="IPR036397">
    <property type="entry name" value="RNaseH_sf"/>
</dbReference>
<comment type="caution">
    <text evidence="2">The sequence shown here is derived from an EMBL/GenBank/DDBJ whole genome shotgun (WGS) entry which is preliminary data.</text>
</comment>
<organism evidence="2 3">
    <name type="scientific">Aphanomyces euteiches</name>
    <dbReference type="NCBI Taxonomy" id="100861"/>
    <lineage>
        <taxon>Eukaryota</taxon>
        <taxon>Sar</taxon>
        <taxon>Stramenopiles</taxon>
        <taxon>Oomycota</taxon>
        <taxon>Saprolegniomycetes</taxon>
        <taxon>Saprolegniales</taxon>
        <taxon>Verrucalvaceae</taxon>
        <taxon>Aphanomyces</taxon>
    </lineage>
</organism>
<evidence type="ECO:0000259" key="1">
    <source>
        <dbReference type="Pfam" id="PF13358"/>
    </source>
</evidence>
<name>A0A6G0XHW9_9STRA</name>
<reference evidence="2 3" key="1">
    <citation type="submission" date="2019-07" db="EMBL/GenBank/DDBJ databases">
        <title>Genomics analysis of Aphanomyces spp. identifies a new class of oomycete effector associated with host adaptation.</title>
        <authorList>
            <person name="Gaulin E."/>
        </authorList>
    </citation>
    <scope>NUCLEOTIDE SEQUENCE [LARGE SCALE GENOMIC DNA]</scope>
    <source>
        <strain evidence="2 3">ATCC 201684</strain>
    </source>
</reference>
<accession>A0A6G0XHW9</accession>
<dbReference type="AlphaFoldDB" id="A0A6G0XHW9"/>
<dbReference type="Gene3D" id="3.30.420.10">
    <property type="entry name" value="Ribonuclease H-like superfamily/Ribonuclease H"/>
    <property type="match status" value="1"/>
</dbReference>
<dbReference type="VEuPathDB" id="FungiDB:AeMF1_020253"/>
<dbReference type="PANTHER" id="PTHR46564:SF1">
    <property type="entry name" value="TRANSPOSASE"/>
    <property type="match status" value="1"/>
</dbReference>
<evidence type="ECO:0000313" key="2">
    <source>
        <dbReference type="EMBL" id="KAF0739824.1"/>
    </source>
</evidence>
<dbReference type="EMBL" id="VJMJ01000061">
    <property type="protein sequence ID" value="KAF0739824.1"/>
    <property type="molecule type" value="Genomic_DNA"/>
</dbReference>